<gene>
    <name evidence="1" type="ORF">G8759_29095</name>
</gene>
<dbReference type="NCBIfam" id="TIGR01460">
    <property type="entry name" value="HAD-SF-IIA"/>
    <property type="match status" value="1"/>
</dbReference>
<keyword evidence="2" id="KW-1185">Reference proteome</keyword>
<evidence type="ECO:0000313" key="2">
    <source>
        <dbReference type="Proteomes" id="UP000501802"/>
    </source>
</evidence>
<dbReference type="SUPFAM" id="SSF56784">
    <property type="entry name" value="HAD-like"/>
    <property type="match status" value="1"/>
</dbReference>
<dbReference type="SFLD" id="SFLDS00003">
    <property type="entry name" value="Haloacid_Dehalogenase"/>
    <property type="match status" value="1"/>
</dbReference>
<dbReference type="Proteomes" id="UP000501802">
    <property type="component" value="Chromosome"/>
</dbReference>
<dbReference type="InterPro" id="IPR036412">
    <property type="entry name" value="HAD-like_sf"/>
</dbReference>
<dbReference type="AlphaFoldDB" id="A0A6G9AVB2"/>
<evidence type="ECO:0000313" key="1">
    <source>
        <dbReference type="EMBL" id="QIP16412.1"/>
    </source>
</evidence>
<name>A0A6G9AVB2_9BACT</name>
<proteinExistence type="predicted"/>
<accession>A0A6G9AVB2</accession>
<dbReference type="Pfam" id="PF13242">
    <property type="entry name" value="Hydrolase_like"/>
    <property type="match status" value="1"/>
</dbReference>
<keyword evidence="1" id="KW-0378">Hydrolase</keyword>
<dbReference type="Pfam" id="PF13344">
    <property type="entry name" value="Hydrolase_6"/>
    <property type="match status" value="1"/>
</dbReference>
<dbReference type="PANTHER" id="PTHR19288">
    <property type="entry name" value="4-NITROPHENYLPHOSPHATASE-RELATED"/>
    <property type="match status" value="1"/>
</dbReference>
<sequence>MQLDDFREVAANYKVIFFDAFGVLKNYEGLLPGIESTFNWLQENGKEFYVLTNDASRGPKELAESYHRQGLYAITPERIISSGMLAREYLDLKVNHGRVAYLGTESSAHYIETAGLKTLPISQLDLSDIADINALVLLDDEGFDWNTDLNKTVNLLRKRNIPVIVANTDETYPVSKTRIAIAIGAVAEMIEMIVGKQFIRFGKPDAQLFMFAYERLENVVPRGLETPEDGHVSKRDVLMVGDTLRTDILGGNKFGLDTVLVLSGNTQAQDVEVQIRSTGIIPTYICESVLIS</sequence>
<dbReference type="SFLD" id="SFLDG01129">
    <property type="entry name" value="C1.5:_HAD__Beta-PGM__Phosphata"/>
    <property type="match status" value="1"/>
</dbReference>
<reference evidence="1 2" key="1">
    <citation type="submission" date="2020-03" db="EMBL/GenBank/DDBJ databases">
        <authorList>
            <person name="Kim M.K."/>
        </authorList>
    </citation>
    <scope>NUCLEOTIDE SEQUENCE [LARGE SCALE GENOMIC DNA]</scope>
    <source>
        <strain evidence="1 2">BT328</strain>
    </source>
</reference>
<dbReference type="GO" id="GO:0005737">
    <property type="term" value="C:cytoplasm"/>
    <property type="evidence" value="ECO:0007669"/>
    <property type="project" value="TreeGrafter"/>
</dbReference>
<dbReference type="KEGG" id="spib:G8759_29095"/>
<dbReference type="PANTHER" id="PTHR19288:SF90">
    <property type="entry name" value="OS08G0542600 PROTEIN"/>
    <property type="match status" value="1"/>
</dbReference>
<organism evidence="1 2">
    <name type="scientific">Spirosoma aureum</name>
    <dbReference type="NCBI Taxonomy" id="2692134"/>
    <lineage>
        <taxon>Bacteria</taxon>
        <taxon>Pseudomonadati</taxon>
        <taxon>Bacteroidota</taxon>
        <taxon>Cytophagia</taxon>
        <taxon>Cytophagales</taxon>
        <taxon>Cytophagaceae</taxon>
        <taxon>Spirosoma</taxon>
    </lineage>
</organism>
<protein>
    <submittedName>
        <fullName evidence="1">HAD-IIA family hydrolase</fullName>
    </submittedName>
</protein>
<dbReference type="InterPro" id="IPR023214">
    <property type="entry name" value="HAD_sf"/>
</dbReference>
<dbReference type="InterPro" id="IPR006357">
    <property type="entry name" value="HAD-SF_hydro_IIA"/>
</dbReference>
<dbReference type="RefSeq" id="WP_167216295.1">
    <property type="nucleotide sequence ID" value="NZ_CP050063.1"/>
</dbReference>
<dbReference type="EMBL" id="CP050063">
    <property type="protein sequence ID" value="QIP16412.1"/>
    <property type="molecule type" value="Genomic_DNA"/>
</dbReference>
<dbReference type="Gene3D" id="3.40.50.1000">
    <property type="entry name" value="HAD superfamily/HAD-like"/>
    <property type="match status" value="2"/>
</dbReference>
<dbReference type="GO" id="GO:0016791">
    <property type="term" value="F:phosphatase activity"/>
    <property type="evidence" value="ECO:0007669"/>
    <property type="project" value="TreeGrafter"/>
</dbReference>